<sequence length="291" mass="29991">MSKILISGASGNLGGLVIKHLLESQGVAAHDIIAASRDTSKLAAFAAKGIELRTVNFADPATLASAFQGVDRLLLISSDAIGARIEQHKAAIDAAKQASVGRIFYTSMLGADTSKILFAPEHAATEANIKASGLAYTIFRNGWYMENLFMAVPPAVANGQWYTSAGDGKTAYIARDDIARAIAAGLADPVADNVTYSLNSDASYTNGEIAALVSEVIAKPIEVINLTDEQLLNGLVAVGIAADVAPLLVSFDTGTRAGDLDIASNDAATLAKTPLTSLKAFITANAAALAG</sequence>
<dbReference type="STRING" id="1867956.BJF95_08735"/>
<dbReference type="Gene3D" id="3.40.50.720">
    <property type="entry name" value="NAD(P)-binding Rossmann-like Domain"/>
    <property type="match status" value="1"/>
</dbReference>
<dbReference type="InterPro" id="IPR052718">
    <property type="entry name" value="NmrA-type_oxidoreductase"/>
</dbReference>
<gene>
    <name evidence="2" type="ORF">BJF95_08735</name>
</gene>
<dbReference type="EMBL" id="MKIM01000027">
    <property type="protein sequence ID" value="OLP44853.1"/>
    <property type="molecule type" value="Genomic_DNA"/>
</dbReference>
<dbReference type="CDD" id="cd05269">
    <property type="entry name" value="TMR_SDR_a"/>
    <property type="match status" value="1"/>
</dbReference>
<dbReference type="InterPro" id="IPR036291">
    <property type="entry name" value="NAD(P)-bd_dom_sf"/>
</dbReference>
<keyword evidence="3" id="KW-1185">Reference proteome</keyword>
<dbReference type="Gene3D" id="3.90.25.10">
    <property type="entry name" value="UDP-galactose 4-epimerase, domain 1"/>
    <property type="match status" value="1"/>
</dbReference>
<protein>
    <submittedName>
        <fullName evidence="2">NAD(P)-dependent oxidoreductase</fullName>
    </submittedName>
</protein>
<feature type="domain" description="NmrA-like" evidence="1">
    <location>
        <begin position="2"/>
        <end position="270"/>
    </location>
</feature>
<organism evidence="2 3">
    <name type="scientific">Rhizobium oryziradicis</name>
    <dbReference type="NCBI Taxonomy" id="1867956"/>
    <lineage>
        <taxon>Bacteria</taxon>
        <taxon>Pseudomonadati</taxon>
        <taxon>Pseudomonadota</taxon>
        <taxon>Alphaproteobacteria</taxon>
        <taxon>Hyphomicrobiales</taxon>
        <taxon>Rhizobiaceae</taxon>
        <taxon>Rhizobium/Agrobacterium group</taxon>
        <taxon>Rhizobium</taxon>
    </lineage>
</organism>
<dbReference type="AlphaFoldDB" id="A0A1Q8ZRZ5"/>
<comment type="caution">
    <text evidence="2">The sequence shown here is derived from an EMBL/GenBank/DDBJ whole genome shotgun (WGS) entry which is preliminary data.</text>
</comment>
<proteinExistence type="predicted"/>
<dbReference type="InterPro" id="IPR008030">
    <property type="entry name" value="NmrA-like"/>
</dbReference>
<dbReference type="OrthoDB" id="7771794at2"/>
<accession>A0A1Q8ZRZ5</accession>
<dbReference type="Proteomes" id="UP000186894">
    <property type="component" value="Unassembled WGS sequence"/>
</dbReference>
<evidence type="ECO:0000313" key="2">
    <source>
        <dbReference type="EMBL" id="OLP44853.1"/>
    </source>
</evidence>
<dbReference type="RefSeq" id="WP_075640361.1">
    <property type="nucleotide sequence ID" value="NZ_MKIM01000027.1"/>
</dbReference>
<dbReference type="PANTHER" id="PTHR47129:SF1">
    <property type="entry name" value="NMRA-LIKE DOMAIN-CONTAINING PROTEIN"/>
    <property type="match status" value="1"/>
</dbReference>
<dbReference type="PANTHER" id="PTHR47129">
    <property type="entry name" value="QUINONE OXIDOREDUCTASE 2"/>
    <property type="match status" value="1"/>
</dbReference>
<evidence type="ECO:0000313" key="3">
    <source>
        <dbReference type="Proteomes" id="UP000186894"/>
    </source>
</evidence>
<name>A0A1Q8ZRZ5_9HYPH</name>
<dbReference type="SUPFAM" id="SSF51735">
    <property type="entry name" value="NAD(P)-binding Rossmann-fold domains"/>
    <property type="match status" value="1"/>
</dbReference>
<evidence type="ECO:0000259" key="1">
    <source>
        <dbReference type="Pfam" id="PF05368"/>
    </source>
</evidence>
<dbReference type="Pfam" id="PF05368">
    <property type="entry name" value="NmrA"/>
    <property type="match status" value="1"/>
</dbReference>
<reference evidence="2 3" key="1">
    <citation type="submission" date="2016-09" db="EMBL/GenBank/DDBJ databases">
        <title>Rhizobium oryziradicis sp. nov., isolated from the root of rice.</title>
        <authorList>
            <person name="Zhao J."/>
            <person name="Zhang X."/>
        </authorList>
    </citation>
    <scope>NUCLEOTIDE SEQUENCE [LARGE SCALE GENOMIC DNA]</scope>
    <source>
        <strain evidence="2 3">N19</strain>
    </source>
</reference>